<feature type="transmembrane region" description="Helical" evidence="12">
    <location>
        <begin position="12"/>
        <end position="31"/>
    </location>
</feature>
<proteinExistence type="predicted"/>
<dbReference type="InterPro" id="IPR023346">
    <property type="entry name" value="Lysozyme-like_dom_sf"/>
</dbReference>
<keyword evidence="8 12" id="KW-1133">Transmembrane helix</keyword>
<dbReference type="GO" id="GO:0009274">
    <property type="term" value="C:peptidoglycan-based cell wall"/>
    <property type="evidence" value="ECO:0007669"/>
    <property type="project" value="InterPro"/>
</dbReference>
<sequence length="764" mass="83894">MGWGRLSVRASSIVSLSLGIIALLLGLGFIARTDMVIGKRVTGLLQNQAKRYKVDLIVDEMRPVGLTGVELDGVLLRIPRGDRALEVEAKKIRVYPSISSIFELDPRPESVEVIDSRAIWIPWTPPKVKDESAKAEKPSVDKGAKAEKPRVDSEKARADKPFYPLEITVINASAISKVSPLVMPKPMKISRLSFVWNGGRSVNGANGYGTFPDGVTFGIHSLMGERSERIRVEANEPTKLHAWFEADSTPEVDVGAISICLNCDDVLKLEDARFRMGWQMLKPVELFTPAALVALYPNEIEVKAADMEFPAGRELGLQPRITETRLRIFPADRLLEFQSKLVDIDGGRLDLQASVGREIRAKFFAQDFVATRVVEAARLPRYILPGVLSGTMEAVWEPVGVLELSTSLSVRDARINIGRLASEELVFPNFSLRFDALIDLEGKSVSLSQGQLNLGPAADVSFGAHLLRAGAGFAFDGFVKGDQVLAASLKDAMPPSINDIAREAILDGSVDFNLRVRGHTEAPDRLILDGDLGGDVKVLRDSPNMDPASLAAAGPPPGVDGLGKFWRSYDQLPAVIPQVLLSAEDASFFDHPGFDWAGLQAAMVHNLEAKSFERGGSTISQQVVKNVFLNHDRTISRKLQEAYLTWRMEELVPKQRILEIYLNIADWGGGAKGIERAAQRYFGVGAAELQVPEMALLASILPSPTRFGAPILEGKIARSRAEKVGRILTNLRFLNQIDMASWARWNREVQAGKFGRRTLKIVED</sequence>
<keyword evidence="7" id="KW-0573">Peptidoglycan synthesis</keyword>
<dbReference type="InterPro" id="IPR036950">
    <property type="entry name" value="PBP_transglycosylase"/>
</dbReference>
<keyword evidence="2" id="KW-0997">Cell inner membrane</keyword>
<dbReference type="Gene3D" id="1.10.3810.10">
    <property type="entry name" value="Biosynthetic peptidoglycan transglycosylase-like"/>
    <property type="match status" value="1"/>
</dbReference>
<evidence type="ECO:0000256" key="6">
    <source>
        <dbReference type="ARBA" id="ARBA00022960"/>
    </source>
</evidence>
<evidence type="ECO:0000313" key="14">
    <source>
        <dbReference type="EMBL" id="QED28295.1"/>
    </source>
</evidence>
<keyword evidence="1" id="KW-1003">Cell membrane</keyword>
<evidence type="ECO:0000256" key="5">
    <source>
        <dbReference type="ARBA" id="ARBA00022692"/>
    </source>
</evidence>
<keyword evidence="3" id="KW-0328">Glycosyltransferase</keyword>
<dbReference type="GO" id="GO:0016763">
    <property type="term" value="F:pentosyltransferase activity"/>
    <property type="evidence" value="ECO:0007669"/>
    <property type="project" value="InterPro"/>
</dbReference>
<protein>
    <recommendedName>
        <fullName evidence="13">Glycosyl transferase family 51 domain-containing protein</fullName>
    </recommendedName>
</protein>
<dbReference type="AlphaFoldDB" id="A0A5B8XRZ9"/>
<keyword evidence="9 12" id="KW-0472">Membrane</keyword>
<dbReference type="GO" id="GO:0016020">
    <property type="term" value="C:membrane"/>
    <property type="evidence" value="ECO:0007669"/>
    <property type="project" value="InterPro"/>
</dbReference>
<evidence type="ECO:0000256" key="9">
    <source>
        <dbReference type="ARBA" id="ARBA00023136"/>
    </source>
</evidence>
<name>A0A5B8XRZ9_9DELT</name>
<feature type="domain" description="Glycosyl transferase family 51" evidence="13">
    <location>
        <begin position="566"/>
        <end position="721"/>
    </location>
</feature>
<gene>
    <name evidence="14" type="ORF">FRD01_13860</name>
</gene>
<dbReference type="SUPFAM" id="SSF53955">
    <property type="entry name" value="Lysozyme-like"/>
    <property type="match status" value="1"/>
</dbReference>
<feature type="region of interest" description="Disordered" evidence="11">
    <location>
        <begin position="129"/>
        <end position="155"/>
    </location>
</feature>
<dbReference type="InterPro" id="IPR011812">
    <property type="entry name" value="Pep_trsgly"/>
</dbReference>
<reference evidence="14 15" key="1">
    <citation type="submission" date="2019-08" db="EMBL/GenBank/DDBJ databases">
        <authorList>
            <person name="Liang Q."/>
        </authorList>
    </citation>
    <scope>NUCLEOTIDE SEQUENCE [LARGE SCALE GENOMIC DNA]</scope>
    <source>
        <strain evidence="14 15">V1718</strain>
    </source>
</reference>
<dbReference type="PANTHER" id="PTHR30400:SF0">
    <property type="entry name" value="BIOSYNTHETIC PEPTIDOGLYCAN TRANSGLYCOSYLASE"/>
    <property type="match status" value="1"/>
</dbReference>
<dbReference type="GO" id="GO:0009252">
    <property type="term" value="P:peptidoglycan biosynthetic process"/>
    <property type="evidence" value="ECO:0007669"/>
    <property type="project" value="UniProtKB-KW"/>
</dbReference>
<evidence type="ECO:0000256" key="3">
    <source>
        <dbReference type="ARBA" id="ARBA00022676"/>
    </source>
</evidence>
<dbReference type="GO" id="GO:0008360">
    <property type="term" value="P:regulation of cell shape"/>
    <property type="evidence" value="ECO:0007669"/>
    <property type="project" value="UniProtKB-KW"/>
</dbReference>
<keyword evidence="6" id="KW-0133">Cell shape</keyword>
<evidence type="ECO:0000256" key="4">
    <source>
        <dbReference type="ARBA" id="ARBA00022679"/>
    </source>
</evidence>
<evidence type="ECO:0000256" key="10">
    <source>
        <dbReference type="ARBA" id="ARBA00023316"/>
    </source>
</evidence>
<dbReference type="Pfam" id="PF00912">
    <property type="entry name" value="Transgly"/>
    <property type="match status" value="1"/>
</dbReference>
<dbReference type="EMBL" id="CP042467">
    <property type="protein sequence ID" value="QED28295.1"/>
    <property type="molecule type" value="Genomic_DNA"/>
</dbReference>
<keyword evidence="15" id="KW-1185">Reference proteome</keyword>
<dbReference type="RefSeq" id="WP_146960594.1">
    <property type="nucleotide sequence ID" value="NZ_CP042467.1"/>
</dbReference>
<keyword evidence="4" id="KW-0808">Transferase</keyword>
<dbReference type="Proteomes" id="UP000321595">
    <property type="component" value="Chromosome"/>
</dbReference>
<accession>A0A5B8XRZ9</accession>
<evidence type="ECO:0000313" key="15">
    <source>
        <dbReference type="Proteomes" id="UP000321595"/>
    </source>
</evidence>
<evidence type="ECO:0000256" key="1">
    <source>
        <dbReference type="ARBA" id="ARBA00022475"/>
    </source>
</evidence>
<evidence type="ECO:0000256" key="2">
    <source>
        <dbReference type="ARBA" id="ARBA00022519"/>
    </source>
</evidence>
<keyword evidence="10" id="KW-0961">Cell wall biogenesis/degradation</keyword>
<evidence type="ECO:0000259" key="13">
    <source>
        <dbReference type="Pfam" id="PF00912"/>
    </source>
</evidence>
<dbReference type="GO" id="GO:0071555">
    <property type="term" value="P:cell wall organization"/>
    <property type="evidence" value="ECO:0007669"/>
    <property type="project" value="UniProtKB-KW"/>
</dbReference>
<evidence type="ECO:0000256" key="8">
    <source>
        <dbReference type="ARBA" id="ARBA00022989"/>
    </source>
</evidence>
<evidence type="ECO:0000256" key="12">
    <source>
        <dbReference type="SAM" id="Phobius"/>
    </source>
</evidence>
<organism evidence="14 15">
    <name type="scientific">Microvenator marinus</name>
    <dbReference type="NCBI Taxonomy" id="2600177"/>
    <lineage>
        <taxon>Bacteria</taxon>
        <taxon>Deltaproteobacteria</taxon>
        <taxon>Bradymonadales</taxon>
        <taxon>Microvenatoraceae</taxon>
        <taxon>Microvenator</taxon>
    </lineage>
</organism>
<dbReference type="KEGG" id="bbae:FRD01_13860"/>
<evidence type="ECO:0000256" key="11">
    <source>
        <dbReference type="SAM" id="MobiDB-lite"/>
    </source>
</evidence>
<dbReference type="PANTHER" id="PTHR30400">
    <property type="entry name" value="MONOFUNCTIONAL BIOSYNTHETIC PEPTIDOGLYCAN TRANSGLYCOSYLASE"/>
    <property type="match status" value="1"/>
</dbReference>
<dbReference type="OrthoDB" id="9766909at2"/>
<evidence type="ECO:0000256" key="7">
    <source>
        <dbReference type="ARBA" id="ARBA00022984"/>
    </source>
</evidence>
<keyword evidence="5 12" id="KW-0812">Transmembrane</keyword>
<dbReference type="InterPro" id="IPR001264">
    <property type="entry name" value="Glyco_trans_51"/>
</dbReference>